<protein>
    <recommendedName>
        <fullName evidence="3">Galactose oxidase</fullName>
    </recommendedName>
</protein>
<evidence type="ECO:0000313" key="2">
    <source>
        <dbReference type="Proteomes" id="UP001501490"/>
    </source>
</evidence>
<name>A0ABP7ACR2_9ACTN</name>
<organism evidence="1 2">
    <name type="scientific">Microlunatus ginsengisoli</name>
    <dbReference type="NCBI Taxonomy" id="363863"/>
    <lineage>
        <taxon>Bacteria</taxon>
        <taxon>Bacillati</taxon>
        <taxon>Actinomycetota</taxon>
        <taxon>Actinomycetes</taxon>
        <taxon>Propionibacteriales</taxon>
        <taxon>Propionibacteriaceae</taxon>
        <taxon>Microlunatus</taxon>
    </lineage>
</organism>
<dbReference type="InterPro" id="IPR011043">
    <property type="entry name" value="Gal_Oxase/kelch_b-propeller"/>
</dbReference>
<sequence length="226" mass="23582">MVAGDHRVFAVPGFSDGKAVRLQALDTASAEVSWRTLPADPLGSADYRQATWFDGRLMLAGPPLATGSGGAAARVRITWWDQDSDTWTKPVDGKVTGWDPTTVGARIVWPGHGDATSGSAASGGIYDPDADRWADLPDPLDLDGLDRASGLVVGSRIVIGEPSAGADSGRGQLLDPVSRHWTAIAPLPGPPRFAAATAASVDEIFVWGGGTAKEENLADGYLLRVP</sequence>
<dbReference type="Proteomes" id="UP001501490">
    <property type="component" value="Unassembled WGS sequence"/>
</dbReference>
<dbReference type="SUPFAM" id="SSF50965">
    <property type="entry name" value="Galactose oxidase, central domain"/>
    <property type="match status" value="1"/>
</dbReference>
<reference evidence="2" key="1">
    <citation type="journal article" date="2019" name="Int. J. Syst. Evol. Microbiol.">
        <title>The Global Catalogue of Microorganisms (GCM) 10K type strain sequencing project: providing services to taxonomists for standard genome sequencing and annotation.</title>
        <authorList>
            <consortium name="The Broad Institute Genomics Platform"/>
            <consortium name="The Broad Institute Genome Sequencing Center for Infectious Disease"/>
            <person name="Wu L."/>
            <person name="Ma J."/>
        </authorList>
    </citation>
    <scope>NUCLEOTIDE SEQUENCE [LARGE SCALE GENOMIC DNA]</scope>
    <source>
        <strain evidence="2">JCM 16929</strain>
    </source>
</reference>
<dbReference type="EMBL" id="BAABAB010000025">
    <property type="protein sequence ID" value="GAA3629395.1"/>
    <property type="molecule type" value="Genomic_DNA"/>
</dbReference>
<dbReference type="Gene3D" id="2.120.10.80">
    <property type="entry name" value="Kelch-type beta propeller"/>
    <property type="match status" value="1"/>
</dbReference>
<comment type="caution">
    <text evidence="1">The sequence shown here is derived from an EMBL/GenBank/DDBJ whole genome shotgun (WGS) entry which is preliminary data.</text>
</comment>
<gene>
    <name evidence="1" type="ORF">GCM10022236_34600</name>
</gene>
<evidence type="ECO:0000313" key="1">
    <source>
        <dbReference type="EMBL" id="GAA3629395.1"/>
    </source>
</evidence>
<accession>A0ABP7ACR2</accession>
<evidence type="ECO:0008006" key="3">
    <source>
        <dbReference type="Google" id="ProtNLM"/>
    </source>
</evidence>
<proteinExistence type="predicted"/>
<dbReference type="InterPro" id="IPR015915">
    <property type="entry name" value="Kelch-typ_b-propeller"/>
</dbReference>
<keyword evidence="2" id="KW-1185">Reference proteome</keyword>